<evidence type="ECO:0000313" key="4">
    <source>
        <dbReference type="Proteomes" id="UP000807469"/>
    </source>
</evidence>
<dbReference type="AlphaFoldDB" id="A0A9P6D6C6"/>
<dbReference type="InterPro" id="IPR011058">
    <property type="entry name" value="Cyanovirin-N"/>
</dbReference>
<dbReference type="Proteomes" id="UP000807469">
    <property type="component" value="Unassembled WGS sequence"/>
</dbReference>
<gene>
    <name evidence="3" type="ORF">BDN70DRAFT_871102</name>
</gene>
<dbReference type="Gene3D" id="2.30.60.10">
    <property type="entry name" value="Cyanovirin-N"/>
    <property type="match status" value="1"/>
</dbReference>
<name>A0A9P6D6C6_9AGAR</name>
<reference evidence="3" key="1">
    <citation type="submission" date="2020-11" db="EMBL/GenBank/DDBJ databases">
        <authorList>
            <consortium name="DOE Joint Genome Institute"/>
            <person name="Ahrendt S."/>
            <person name="Riley R."/>
            <person name="Andreopoulos W."/>
            <person name="Labutti K."/>
            <person name="Pangilinan J."/>
            <person name="Ruiz-Duenas F.J."/>
            <person name="Barrasa J.M."/>
            <person name="Sanchez-Garcia M."/>
            <person name="Camarero S."/>
            <person name="Miyauchi S."/>
            <person name="Serrano A."/>
            <person name="Linde D."/>
            <person name="Babiker R."/>
            <person name="Drula E."/>
            <person name="Ayuso-Fernandez I."/>
            <person name="Pacheco R."/>
            <person name="Padilla G."/>
            <person name="Ferreira P."/>
            <person name="Barriuso J."/>
            <person name="Kellner H."/>
            <person name="Castanera R."/>
            <person name="Alfaro M."/>
            <person name="Ramirez L."/>
            <person name="Pisabarro A.G."/>
            <person name="Kuo A."/>
            <person name="Tritt A."/>
            <person name="Lipzen A."/>
            <person name="He G."/>
            <person name="Yan M."/>
            <person name="Ng V."/>
            <person name="Cullen D."/>
            <person name="Martin F."/>
            <person name="Rosso M.-N."/>
            <person name="Henrissat B."/>
            <person name="Hibbett D."/>
            <person name="Martinez A.T."/>
            <person name="Grigoriev I.V."/>
        </authorList>
    </citation>
    <scope>NUCLEOTIDE SEQUENCE</scope>
    <source>
        <strain evidence="3">CIRM-BRFM 674</strain>
    </source>
</reference>
<proteinExistence type="predicted"/>
<feature type="chain" id="PRO_5040139508" description="Cyanovirin-N domain-containing protein" evidence="1">
    <location>
        <begin position="21"/>
        <end position="139"/>
    </location>
</feature>
<keyword evidence="4" id="KW-1185">Reference proteome</keyword>
<feature type="domain" description="Cyanovirin-N" evidence="2">
    <location>
        <begin position="31"/>
        <end position="137"/>
    </location>
</feature>
<evidence type="ECO:0000313" key="3">
    <source>
        <dbReference type="EMBL" id="KAF9485454.1"/>
    </source>
</evidence>
<protein>
    <recommendedName>
        <fullName evidence="2">Cyanovirin-N domain-containing protein</fullName>
    </recommendedName>
</protein>
<dbReference type="OrthoDB" id="3068152at2759"/>
<evidence type="ECO:0000259" key="2">
    <source>
        <dbReference type="Pfam" id="PF08881"/>
    </source>
</evidence>
<feature type="signal peptide" evidence="1">
    <location>
        <begin position="1"/>
        <end position="20"/>
    </location>
</feature>
<sequence length="139" mass="14078">MNSLPLISTLFLAVIHAVAANTPQPDSNAAASCFDWSIVPNTANVAATCLENDSLTQHNSVIELSQCTGNQNGVIGCQVNGGAGASCVFSNIQTNAPSGGVSNFLSIDAACLNAAGVRVTTANFNLDACLSNFNGNLGC</sequence>
<dbReference type="Pfam" id="PF08881">
    <property type="entry name" value="CVNH"/>
    <property type="match status" value="1"/>
</dbReference>
<evidence type="ECO:0000256" key="1">
    <source>
        <dbReference type="SAM" id="SignalP"/>
    </source>
</evidence>
<dbReference type="EMBL" id="MU155135">
    <property type="protein sequence ID" value="KAF9485454.1"/>
    <property type="molecule type" value="Genomic_DNA"/>
</dbReference>
<dbReference type="InterPro" id="IPR036673">
    <property type="entry name" value="Cyanovirin-N_sf"/>
</dbReference>
<keyword evidence="1" id="KW-0732">Signal</keyword>
<comment type="caution">
    <text evidence="3">The sequence shown here is derived from an EMBL/GenBank/DDBJ whole genome shotgun (WGS) entry which is preliminary data.</text>
</comment>
<organism evidence="3 4">
    <name type="scientific">Pholiota conissans</name>
    <dbReference type="NCBI Taxonomy" id="109636"/>
    <lineage>
        <taxon>Eukaryota</taxon>
        <taxon>Fungi</taxon>
        <taxon>Dikarya</taxon>
        <taxon>Basidiomycota</taxon>
        <taxon>Agaricomycotina</taxon>
        <taxon>Agaricomycetes</taxon>
        <taxon>Agaricomycetidae</taxon>
        <taxon>Agaricales</taxon>
        <taxon>Agaricineae</taxon>
        <taxon>Strophariaceae</taxon>
        <taxon>Pholiota</taxon>
    </lineage>
</organism>
<accession>A0A9P6D6C6</accession>